<feature type="transmembrane region" description="Helical" evidence="6">
    <location>
        <begin position="66"/>
        <end position="85"/>
    </location>
</feature>
<feature type="transmembrane region" description="Helical" evidence="6">
    <location>
        <begin position="180"/>
        <end position="202"/>
    </location>
</feature>
<keyword evidence="2" id="KW-1003">Cell membrane</keyword>
<keyword evidence="5 6" id="KW-0472">Membrane</keyword>
<feature type="domain" description="EamA" evidence="7">
    <location>
        <begin position="186"/>
        <end position="316"/>
    </location>
</feature>
<feature type="transmembrane region" description="Helical" evidence="6">
    <location>
        <begin position="274"/>
        <end position="293"/>
    </location>
</feature>
<feature type="transmembrane region" description="Helical" evidence="6">
    <location>
        <begin position="97"/>
        <end position="116"/>
    </location>
</feature>
<feature type="transmembrane region" description="Helical" evidence="6">
    <location>
        <begin position="154"/>
        <end position="174"/>
    </location>
</feature>
<dbReference type="AlphaFoldDB" id="A0A940S7J4"/>
<dbReference type="PANTHER" id="PTHR32322:SF18">
    <property type="entry name" value="S-ADENOSYLMETHIONINE_S-ADENOSYLHOMOCYSTEINE TRANSPORTER"/>
    <property type="match status" value="1"/>
</dbReference>
<evidence type="ECO:0000256" key="4">
    <source>
        <dbReference type="ARBA" id="ARBA00022989"/>
    </source>
</evidence>
<feature type="transmembrane region" description="Helical" evidence="6">
    <location>
        <begin position="36"/>
        <end position="54"/>
    </location>
</feature>
<feature type="transmembrane region" description="Helical" evidence="6">
    <location>
        <begin position="299"/>
        <end position="316"/>
    </location>
</feature>
<keyword evidence="9" id="KW-1185">Reference proteome</keyword>
<dbReference type="EMBL" id="JAGIZA010000014">
    <property type="protein sequence ID" value="MBP0495119.1"/>
    <property type="molecule type" value="Genomic_DNA"/>
</dbReference>
<dbReference type="InterPro" id="IPR050638">
    <property type="entry name" value="AA-Vitamin_Transporters"/>
</dbReference>
<dbReference type="GO" id="GO:0005886">
    <property type="term" value="C:plasma membrane"/>
    <property type="evidence" value="ECO:0007669"/>
    <property type="project" value="UniProtKB-SubCell"/>
</dbReference>
<dbReference type="InterPro" id="IPR037185">
    <property type="entry name" value="EmrE-like"/>
</dbReference>
<dbReference type="Proteomes" id="UP000677537">
    <property type="component" value="Unassembled WGS sequence"/>
</dbReference>
<dbReference type="Pfam" id="PF00892">
    <property type="entry name" value="EamA"/>
    <property type="match status" value="2"/>
</dbReference>
<dbReference type="RefSeq" id="WP_209375913.1">
    <property type="nucleotide sequence ID" value="NZ_JAGIZA010000014.1"/>
</dbReference>
<dbReference type="InterPro" id="IPR000620">
    <property type="entry name" value="EamA_dom"/>
</dbReference>
<evidence type="ECO:0000313" key="9">
    <source>
        <dbReference type="Proteomes" id="UP000677537"/>
    </source>
</evidence>
<feature type="transmembrane region" description="Helical" evidence="6">
    <location>
        <begin position="243"/>
        <end position="262"/>
    </location>
</feature>
<name>A0A940S7J4_9PROT</name>
<feature type="domain" description="EamA" evidence="7">
    <location>
        <begin position="36"/>
        <end position="169"/>
    </location>
</feature>
<dbReference type="Gene3D" id="1.10.3730.20">
    <property type="match status" value="1"/>
</dbReference>
<evidence type="ECO:0000256" key="1">
    <source>
        <dbReference type="ARBA" id="ARBA00004651"/>
    </source>
</evidence>
<comment type="subcellular location">
    <subcellularLocation>
        <location evidence="1">Cell membrane</location>
        <topology evidence="1">Multi-pass membrane protein</topology>
    </subcellularLocation>
</comment>
<evidence type="ECO:0000256" key="3">
    <source>
        <dbReference type="ARBA" id="ARBA00022692"/>
    </source>
</evidence>
<dbReference type="PANTHER" id="PTHR32322">
    <property type="entry name" value="INNER MEMBRANE TRANSPORTER"/>
    <property type="match status" value="1"/>
</dbReference>
<evidence type="ECO:0000256" key="6">
    <source>
        <dbReference type="SAM" id="Phobius"/>
    </source>
</evidence>
<sequence>MSCLPFPTVTRFSPAPAAGEAVVAPAVPAAARQGRWAVVALVAAIFLWGANWPVMKVGLAHVTPLWFSALRFAAGAACLFLLQAAQGRLHLPRRADLPVIASIGLLQMTAFTALGMEAMTVLPAGRSAILSYTTPVWVAPAAILLFGEKATPRGLAGIALGLAGIVVLVNPLSIPWHVPGVLGANAMLLLAAGCWAACILHLRVHPVSAYAVAPWQMLLAATGLALAGQIWEGPFTGDGSTGFWEALAFVGPVATAFCFVAVNAASTRLPATTMSMAMLGVPLAGLALSVAVLGERVDAALAIGTACIAGGMLVSLRQKD</sequence>
<proteinExistence type="predicted"/>
<evidence type="ECO:0000256" key="2">
    <source>
        <dbReference type="ARBA" id="ARBA00022475"/>
    </source>
</evidence>
<evidence type="ECO:0000313" key="8">
    <source>
        <dbReference type="EMBL" id="MBP0495119.1"/>
    </source>
</evidence>
<protein>
    <submittedName>
        <fullName evidence="8">DMT family transporter</fullName>
    </submittedName>
</protein>
<feature type="transmembrane region" description="Helical" evidence="6">
    <location>
        <begin position="209"/>
        <end position="231"/>
    </location>
</feature>
<keyword evidence="3 6" id="KW-0812">Transmembrane</keyword>
<reference evidence="8" key="1">
    <citation type="submission" date="2021-03" db="EMBL/GenBank/DDBJ databases">
        <authorList>
            <person name="So Y."/>
        </authorList>
    </citation>
    <scope>NUCLEOTIDE SEQUENCE</scope>
    <source>
        <strain evidence="8">SG15</strain>
    </source>
</reference>
<organism evidence="8 9">
    <name type="scientific">Roseomonas indoligenes</name>
    <dbReference type="NCBI Taxonomy" id="2820811"/>
    <lineage>
        <taxon>Bacteria</taxon>
        <taxon>Pseudomonadati</taxon>
        <taxon>Pseudomonadota</taxon>
        <taxon>Alphaproteobacteria</taxon>
        <taxon>Acetobacterales</taxon>
        <taxon>Roseomonadaceae</taxon>
        <taxon>Roseomonas</taxon>
    </lineage>
</organism>
<accession>A0A940S7J4</accession>
<evidence type="ECO:0000259" key="7">
    <source>
        <dbReference type="Pfam" id="PF00892"/>
    </source>
</evidence>
<keyword evidence="4 6" id="KW-1133">Transmembrane helix</keyword>
<comment type="caution">
    <text evidence="8">The sequence shown here is derived from an EMBL/GenBank/DDBJ whole genome shotgun (WGS) entry which is preliminary data.</text>
</comment>
<gene>
    <name evidence="8" type="ORF">J5Y10_20215</name>
</gene>
<feature type="transmembrane region" description="Helical" evidence="6">
    <location>
        <begin position="128"/>
        <end position="147"/>
    </location>
</feature>
<dbReference type="SUPFAM" id="SSF103481">
    <property type="entry name" value="Multidrug resistance efflux transporter EmrE"/>
    <property type="match status" value="2"/>
</dbReference>
<evidence type="ECO:0000256" key="5">
    <source>
        <dbReference type="ARBA" id="ARBA00023136"/>
    </source>
</evidence>